<evidence type="ECO:0000313" key="3">
    <source>
        <dbReference type="EMBL" id="PPQ81413.1"/>
    </source>
</evidence>
<evidence type="ECO:0000313" key="4">
    <source>
        <dbReference type="Proteomes" id="UP000284706"/>
    </source>
</evidence>
<keyword evidence="4" id="KW-1185">Reference proteome</keyword>
<dbReference type="InterPro" id="IPR001680">
    <property type="entry name" value="WD40_rpt"/>
</dbReference>
<proteinExistence type="predicted"/>
<comment type="caution">
    <text evidence="3">The sequence shown here is derived from an EMBL/GenBank/DDBJ whole genome shotgun (WGS) entry which is preliminary data.</text>
</comment>
<dbReference type="Gene3D" id="2.130.10.10">
    <property type="entry name" value="YVTN repeat-like/Quinoprotein amine dehydrogenase"/>
    <property type="match status" value="1"/>
</dbReference>
<dbReference type="PANTHER" id="PTHR22847">
    <property type="entry name" value="WD40 REPEAT PROTEIN"/>
    <property type="match status" value="1"/>
</dbReference>
<dbReference type="InterPro" id="IPR036322">
    <property type="entry name" value="WD40_repeat_dom_sf"/>
</dbReference>
<dbReference type="OrthoDB" id="2639794at2759"/>
<dbReference type="EMBL" id="NHYE01004872">
    <property type="protein sequence ID" value="PPQ81413.1"/>
    <property type="molecule type" value="Genomic_DNA"/>
</dbReference>
<sequence>MSTSSSPLLPAWEEPREFSLPVPFDHQTDLELLLACSATHVVLGRENNSLIYLYSLPTFNPTDLQFSYLRSLEIYGETLIAVARRYTGYVLYFYDLSTGECLDVVNGGHRCPTVSFPETELVEAEGNGKLVREEWPKHPTLVIFVPGQILRTYRLHRSFKRSTPVINTEGVQESVTMVPEITISLSPNVQCHASMGRTAVTGGDAATVRVWDIITGECRQVLIGHRWGVNAVSLDTAKIYSAATYDGVRVWDRYSGDCLQVLDMESQLNLRLHRLDTTPSYLVGTAGISKAYSAFIWDPNSGMLIHQIDGNGDSCLGPVRGKEHTLVTVELDTNSGKNFLKIWDLNSSQVIMHFPDVPLSTYTGFCSQDRFLMALVTQDAQLTLKVWDFGDNDTPKREDDVSGINDASSEDDLVDVDKTEDSRGIKLADTIIQSSNSSSVEEIPEGGSIITGKRKFNEGESSIRRIFQRLVGGERGVAREGGSDI</sequence>
<accession>A0A409WSB2</accession>
<keyword evidence="1" id="KW-0853">WD repeat</keyword>
<protein>
    <submittedName>
        <fullName evidence="3">Uncharacterized protein</fullName>
    </submittedName>
</protein>
<keyword evidence="2" id="KW-0677">Repeat</keyword>
<dbReference type="PANTHER" id="PTHR22847:SF741">
    <property type="entry name" value="E3 UBIQUITIN LIGASE COMPLEX SCF SUBUNIT SCONB-RELATED"/>
    <property type="match status" value="1"/>
</dbReference>
<reference evidence="3 4" key="1">
    <citation type="journal article" date="2018" name="Evol. Lett.">
        <title>Horizontal gene cluster transfer increased hallucinogenic mushroom diversity.</title>
        <authorList>
            <person name="Reynolds H.T."/>
            <person name="Vijayakumar V."/>
            <person name="Gluck-Thaler E."/>
            <person name="Korotkin H.B."/>
            <person name="Matheny P.B."/>
            <person name="Slot J.C."/>
        </authorList>
    </citation>
    <scope>NUCLEOTIDE SEQUENCE [LARGE SCALE GENOMIC DNA]</scope>
    <source>
        <strain evidence="3 4">SRW20</strain>
    </source>
</reference>
<organism evidence="3 4">
    <name type="scientific">Gymnopilus dilepis</name>
    <dbReference type="NCBI Taxonomy" id="231916"/>
    <lineage>
        <taxon>Eukaryota</taxon>
        <taxon>Fungi</taxon>
        <taxon>Dikarya</taxon>
        <taxon>Basidiomycota</taxon>
        <taxon>Agaricomycotina</taxon>
        <taxon>Agaricomycetes</taxon>
        <taxon>Agaricomycetidae</taxon>
        <taxon>Agaricales</taxon>
        <taxon>Agaricineae</taxon>
        <taxon>Hymenogastraceae</taxon>
        <taxon>Gymnopilus</taxon>
    </lineage>
</organism>
<dbReference type="SUPFAM" id="SSF50978">
    <property type="entry name" value="WD40 repeat-like"/>
    <property type="match status" value="1"/>
</dbReference>
<dbReference type="Proteomes" id="UP000284706">
    <property type="component" value="Unassembled WGS sequence"/>
</dbReference>
<dbReference type="SMART" id="SM00320">
    <property type="entry name" value="WD40"/>
    <property type="match status" value="2"/>
</dbReference>
<evidence type="ECO:0000256" key="1">
    <source>
        <dbReference type="ARBA" id="ARBA00022574"/>
    </source>
</evidence>
<name>A0A409WSB2_9AGAR</name>
<evidence type="ECO:0000256" key="2">
    <source>
        <dbReference type="ARBA" id="ARBA00022737"/>
    </source>
</evidence>
<dbReference type="InParanoid" id="A0A409WSB2"/>
<gene>
    <name evidence="3" type="ORF">CVT26_007687</name>
</gene>
<dbReference type="STRING" id="231916.A0A409WSB2"/>
<dbReference type="AlphaFoldDB" id="A0A409WSB2"/>
<dbReference type="InterPro" id="IPR015943">
    <property type="entry name" value="WD40/YVTN_repeat-like_dom_sf"/>
</dbReference>